<sequence>MGMIKKKTAIRGTEGGVKYVCDVCSSDVTATVRIHCDICTDYDLCVPCFTSARHTRDHQPATHPYKVIEQHSIPIYTSEWGADEELLLLEGAETYGLGSWADIADHIGGCRTKEEVRDHYISTYVQSPKFPLPLHASKNDRTFIDDIPREEFQARKKRRIEERKEATKNAPPAQPKQKPTASVPACHEVQGYMPGRLEFETEYFNEAEEAVQHMQFEPGDSTGTEEPSEFGLKMAIMEIYNERLTARVERKKIIFEHNLLEYKKNQAIDKKRTKEQRDLFNKTKPFARMMTRADWEVFTQGLEEEHALRHAIGQLQEFRQMQITSLAAGAKYEIEKAARAAKAPGLGQFDRLASTSRLGKPQPAVDVPLASTAYISPELSLRPWNGLQTPPPSEAETNNGESHINGVNGVVTVNGAPNGTTNENGLPNPLSKTNPTLTSSSSSQALTVAPLPNLMPLKFDENTPDLHLLTPEEIKLCEVIRVFPGSYAMIKDTVLREAMNHGGGLKKKQVREVCKLDASKGGRIFDFFVQAGWIGKA</sequence>
<dbReference type="PROSITE" id="PS50135">
    <property type="entry name" value="ZF_ZZ_2"/>
    <property type="match status" value="1"/>
</dbReference>
<dbReference type="PROSITE" id="PS50934">
    <property type="entry name" value="SWIRM"/>
    <property type="match status" value="1"/>
</dbReference>
<keyword evidence="4" id="KW-0862">Zinc</keyword>
<accession>A0A9P4NSL6</accession>
<keyword evidence="2" id="KW-0479">Metal-binding</keyword>
<dbReference type="GO" id="GO:0005634">
    <property type="term" value="C:nucleus"/>
    <property type="evidence" value="ECO:0007669"/>
    <property type="project" value="UniProtKB-SubCell"/>
</dbReference>
<dbReference type="CDD" id="cd02335">
    <property type="entry name" value="ZZ_ADA2"/>
    <property type="match status" value="1"/>
</dbReference>
<feature type="domain" description="SANT" evidence="14">
    <location>
        <begin position="75"/>
        <end position="128"/>
    </location>
</feature>
<dbReference type="GO" id="GO:0070461">
    <property type="term" value="C:SAGA-type complex"/>
    <property type="evidence" value="ECO:0007669"/>
    <property type="project" value="TreeGrafter"/>
</dbReference>
<evidence type="ECO:0000259" key="14">
    <source>
        <dbReference type="PROSITE" id="PS51293"/>
    </source>
</evidence>
<evidence type="ECO:0000259" key="15">
    <source>
        <dbReference type="PROSITE" id="PS51294"/>
    </source>
</evidence>
<evidence type="ECO:0000256" key="9">
    <source>
        <dbReference type="PROSITE-ProRule" id="PRU00228"/>
    </source>
</evidence>
<evidence type="ECO:0000313" key="17">
    <source>
        <dbReference type="Proteomes" id="UP000800235"/>
    </source>
</evidence>
<evidence type="ECO:0000259" key="11">
    <source>
        <dbReference type="PROSITE" id="PS50090"/>
    </source>
</evidence>
<dbReference type="Pfam" id="PF22941">
    <property type="entry name" value="TADA2A-like_3rd"/>
    <property type="match status" value="1"/>
</dbReference>
<dbReference type="InterPro" id="IPR043145">
    <property type="entry name" value="Znf_ZZ_sf"/>
</dbReference>
<organism evidence="16 17">
    <name type="scientific">Tothia fuscella</name>
    <dbReference type="NCBI Taxonomy" id="1048955"/>
    <lineage>
        <taxon>Eukaryota</taxon>
        <taxon>Fungi</taxon>
        <taxon>Dikarya</taxon>
        <taxon>Ascomycota</taxon>
        <taxon>Pezizomycotina</taxon>
        <taxon>Dothideomycetes</taxon>
        <taxon>Pleosporomycetidae</taxon>
        <taxon>Venturiales</taxon>
        <taxon>Cylindrosympodiaceae</taxon>
        <taxon>Tothia</taxon>
    </lineage>
</organism>
<evidence type="ECO:0000256" key="8">
    <source>
        <dbReference type="PIRNR" id="PIRNR025024"/>
    </source>
</evidence>
<dbReference type="GO" id="GO:0006338">
    <property type="term" value="P:chromatin remodeling"/>
    <property type="evidence" value="ECO:0007669"/>
    <property type="project" value="TreeGrafter"/>
</dbReference>
<feature type="domain" description="SWIRM" evidence="13">
    <location>
        <begin position="449"/>
        <end position="537"/>
    </location>
</feature>
<gene>
    <name evidence="16" type="ORF">EJ08DRAFT_201923</name>
</gene>
<dbReference type="InterPro" id="IPR017930">
    <property type="entry name" value="Myb_dom"/>
</dbReference>
<dbReference type="InterPro" id="IPR017884">
    <property type="entry name" value="SANT_dom"/>
</dbReference>
<feature type="region of interest" description="Disordered" evidence="10">
    <location>
        <begin position="162"/>
        <end position="184"/>
    </location>
</feature>
<dbReference type="PIRSF" id="PIRSF025024">
    <property type="entry name" value="Transcriptional_adaptor_2"/>
    <property type="match status" value="1"/>
</dbReference>
<evidence type="ECO:0000259" key="12">
    <source>
        <dbReference type="PROSITE" id="PS50135"/>
    </source>
</evidence>
<dbReference type="GO" id="GO:0003713">
    <property type="term" value="F:transcription coactivator activity"/>
    <property type="evidence" value="ECO:0007669"/>
    <property type="project" value="InterPro"/>
</dbReference>
<keyword evidence="17" id="KW-1185">Reference proteome</keyword>
<dbReference type="OrthoDB" id="270417at2759"/>
<dbReference type="CDD" id="cd00167">
    <property type="entry name" value="SANT"/>
    <property type="match status" value="1"/>
</dbReference>
<dbReference type="Pfam" id="PF00569">
    <property type="entry name" value="ZZ"/>
    <property type="match status" value="1"/>
</dbReference>
<dbReference type="PROSITE" id="PS50090">
    <property type="entry name" value="MYB_LIKE"/>
    <property type="match status" value="1"/>
</dbReference>
<dbReference type="Pfam" id="PF00249">
    <property type="entry name" value="Myb_DNA-binding"/>
    <property type="match status" value="1"/>
</dbReference>
<evidence type="ECO:0000313" key="16">
    <source>
        <dbReference type="EMBL" id="KAF2430892.1"/>
    </source>
</evidence>
<keyword evidence="3 9" id="KW-0863">Zinc-finger</keyword>
<dbReference type="SMART" id="SM00291">
    <property type="entry name" value="ZnF_ZZ"/>
    <property type="match status" value="1"/>
</dbReference>
<dbReference type="FunFam" id="3.30.60.90:FF:000008">
    <property type="entry name" value="Transcriptional adapter 2"/>
    <property type="match status" value="1"/>
</dbReference>
<dbReference type="InterPro" id="IPR036388">
    <property type="entry name" value="WH-like_DNA-bd_sf"/>
</dbReference>
<dbReference type="FunFam" id="1.10.10.10:FF:000087">
    <property type="entry name" value="Transcriptional adapter 2"/>
    <property type="match status" value="1"/>
</dbReference>
<dbReference type="PANTHER" id="PTHR12374">
    <property type="entry name" value="TRANSCRIPTIONAL ADAPTOR 2 ADA2 -RELATED"/>
    <property type="match status" value="1"/>
</dbReference>
<name>A0A9P4NSL6_9PEZI</name>
<dbReference type="AlphaFoldDB" id="A0A9P4NSL6"/>
<dbReference type="GO" id="GO:0006357">
    <property type="term" value="P:regulation of transcription by RNA polymerase II"/>
    <property type="evidence" value="ECO:0007669"/>
    <property type="project" value="InterPro"/>
</dbReference>
<dbReference type="InterPro" id="IPR009057">
    <property type="entry name" value="Homeodomain-like_sf"/>
</dbReference>
<dbReference type="InterPro" id="IPR007526">
    <property type="entry name" value="SWIRM"/>
</dbReference>
<reference evidence="16" key="1">
    <citation type="journal article" date="2020" name="Stud. Mycol.">
        <title>101 Dothideomycetes genomes: a test case for predicting lifestyles and emergence of pathogens.</title>
        <authorList>
            <person name="Haridas S."/>
            <person name="Albert R."/>
            <person name="Binder M."/>
            <person name="Bloem J."/>
            <person name="Labutti K."/>
            <person name="Salamov A."/>
            <person name="Andreopoulos B."/>
            <person name="Baker S."/>
            <person name="Barry K."/>
            <person name="Bills G."/>
            <person name="Bluhm B."/>
            <person name="Cannon C."/>
            <person name="Castanera R."/>
            <person name="Culley D."/>
            <person name="Daum C."/>
            <person name="Ezra D."/>
            <person name="Gonzalez J."/>
            <person name="Henrissat B."/>
            <person name="Kuo A."/>
            <person name="Liang C."/>
            <person name="Lipzen A."/>
            <person name="Lutzoni F."/>
            <person name="Magnuson J."/>
            <person name="Mondo S."/>
            <person name="Nolan M."/>
            <person name="Ohm R."/>
            <person name="Pangilinan J."/>
            <person name="Park H.-J."/>
            <person name="Ramirez L."/>
            <person name="Alfaro M."/>
            <person name="Sun H."/>
            <person name="Tritt A."/>
            <person name="Yoshinaga Y."/>
            <person name="Zwiers L.-H."/>
            <person name="Turgeon B."/>
            <person name="Goodwin S."/>
            <person name="Spatafora J."/>
            <person name="Crous P."/>
            <person name="Grigoriev I."/>
        </authorList>
    </citation>
    <scope>NUCLEOTIDE SEQUENCE</scope>
    <source>
        <strain evidence="16">CBS 130266</strain>
    </source>
</reference>
<keyword evidence="5 8" id="KW-0805">Transcription regulation</keyword>
<dbReference type="InterPro" id="IPR001005">
    <property type="entry name" value="SANT/Myb"/>
</dbReference>
<keyword evidence="6 8" id="KW-0804">Transcription</keyword>
<protein>
    <recommendedName>
        <fullName evidence="8">Transcriptional adapter 2</fullName>
    </recommendedName>
</protein>
<evidence type="ECO:0000256" key="6">
    <source>
        <dbReference type="ARBA" id="ARBA00023163"/>
    </source>
</evidence>
<evidence type="ECO:0000259" key="13">
    <source>
        <dbReference type="PROSITE" id="PS50934"/>
    </source>
</evidence>
<keyword evidence="7 8" id="KW-0539">Nucleus</keyword>
<dbReference type="Proteomes" id="UP000800235">
    <property type="component" value="Unassembled WGS sequence"/>
</dbReference>
<dbReference type="GO" id="GO:0008270">
    <property type="term" value="F:zinc ion binding"/>
    <property type="evidence" value="ECO:0007669"/>
    <property type="project" value="UniProtKB-KW"/>
</dbReference>
<dbReference type="PROSITE" id="PS51293">
    <property type="entry name" value="SANT"/>
    <property type="match status" value="1"/>
</dbReference>
<proteinExistence type="predicted"/>
<feature type="domain" description="Myb-like" evidence="11">
    <location>
        <begin position="78"/>
        <end position="124"/>
    </location>
</feature>
<dbReference type="PANTHER" id="PTHR12374:SF20">
    <property type="entry name" value="TRANSCRIPTIONAL ADAPTER 2-ALPHA"/>
    <property type="match status" value="1"/>
</dbReference>
<evidence type="ECO:0000256" key="10">
    <source>
        <dbReference type="SAM" id="MobiDB-lite"/>
    </source>
</evidence>
<feature type="domain" description="ZZ-type" evidence="12">
    <location>
        <begin position="16"/>
        <end position="73"/>
    </location>
</feature>
<dbReference type="InterPro" id="IPR016827">
    <property type="entry name" value="Ada2/TADA2"/>
</dbReference>
<feature type="compositionally biased region" description="Low complexity" evidence="10">
    <location>
        <begin position="168"/>
        <end position="181"/>
    </location>
</feature>
<feature type="domain" description="HTH myb-type" evidence="15">
    <location>
        <begin position="80"/>
        <end position="128"/>
    </location>
</feature>
<dbReference type="EMBL" id="MU007035">
    <property type="protein sequence ID" value="KAF2430892.1"/>
    <property type="molecule type" value="Genomic_DNA"/>
</dbReference>
<dbReference type="FunFam" id="1.10.10.60:FF:000115">
    <property type="entry name" value="Transcriptional adapter 2"/>
    <property type="match status" value="1"/>
</dbReference>
<evidence type="ECO:0000256" key="2">
    <source>
        <dbReference type="ARBA" id="ARBA00022723"/>
    </source>
</evidence>
<dbReference type="InterPro" id="IPR000433">
    <property type="entry name" value="Znf_ZZ"/>
</dbReference>
<evidence type="ECO:0000256" key="5">
    <source>
        <dbReference type="ARBA" id="ARBA00023015"/>
    </source>
</evidence>
<dbReference type="Gene3D" id="1.10.10.60">
    <property type="entry name" value="Homeodomain-like"/>
    <property type="match status" value="1"/>
</dbReference>
<comment type="subcellular location">
    <subcellularLocation>
        <location evidence="1 8">Nucleus</location>
    </subcellularLocation>
</comment>
<dbReference type="InterPro" id="IPR055141">
    <property type="entry name" value="TADA2A_B-like_dom"/>
</dbReference>
<dbReference type="Gene3D" id="3.30.60.90">
    <property type="match status" value="1"/>
</dbReference>
<dbReference type="SUPFAM" id="SSF46689">
    <property type="entry name" value="Homeodomain-like"/>
    <property type="match status" value="2"/>
</dbReference>
<dbReference type="GO" id="GO:0003682">
    <property type="term" value="F:chromatin binding"/>
    <property type="evidence" value="ECO:0007669"/>
    <property type="project" value="TreeGrafter"/>
</dbReference>
<evidence type="ECO:0000256" key="3">
    <source>
        <dbReference type="ARBA" id="ARBA00022771"/>
    </source>
</evidence>
<dbReference type="SMART" id="SM00717">
    <property type="entry name" value="SANT"/>
    <property type="match status" value="1"/>
</dbReference>
<dbReference type="Pfam" id="PF04433">
    <property type="entry name" value="SWIRM"/>
    <property type="match status" value="1"/>
</dbReference>
<dbReference type="Gene3D" id="1.10.10.10">
    <property type="entry name" value="Winged helix-like DNA-binding domain superfamily/Winged helix DNA-binding domain"/>
    <property type="match status" value="1"/>
</dbReference>
<evidence type="ECO:0000256" key="4">
    <source>
        <dbReference type="ARBA" id="ARBA00022833"/>
    </source>
</evidence>
<dbReference type="SUPFAM" id="SSF57850">
    <property type="entry name" value="RING/U-box"/>
    <property type="match status" value="1"/>
</dbReference>
<dbReference type="InterPro" id="IPR041983">
    <property type="entry name" value="ADA2-like_ZZ"/>
</dbReference>
<dbReference type="PROSITE" id="PS51294">
    <property type="entry name" value="HTH_MYB"/>
    <property type="match status" value="1"/>
</dbReference>
<dbReference type="PROSITE" id="PS01357">
    <property type="entry name" value="ZF_ZZ_1"/>
    <property type="match status" value="1"/>
</dbReference>
<comment type="caution">
    <text evidence="16">The sequence shown here is derived from an EMBL/GenBank/DDBJ whole genome shotgun (WGS) entry which is preliminary data.</text>
</comment>
<evidence type="ECO:0000256" key="7">
    <source>
        <dbReference type="ARBA" id="ARBA00023242"/>
    </source>
</evidence>
<evidence type="ECO:0000256" key="1">
    <source>
        <dbReference type="ARBA" id="ARBA00004123"/>
    </source>
</evidence>